<evidence type="ECO:0000256" key="1">
    <source>
        <dbReference type="ARBA" id="ARBA00022679"/>
    </source>
</evidence>
<evidence type="ECO:0000256" key="10">
    <source>
        <dbReference type="ARBA" id="ARBA00051823"/>
    </source>
</evidence>
<reference evidence="15 16" key="1">
    <citation type="submission" date="2022-12" db="EMBL/GenBank/DDBJ databases">
        <title>Chromosome-level genome assembly of true bugs.</title>
        <authorList>
            <person name="Ma L."/>
            <person name="Li H."/>
        </authorList>
    </citation>
    <scope>NUCLEOTIDE SEQUENCE [LARGE SCALE GENOMIC DNA]</scope>
    <source>
        <strain evidence="15">Lab_2022b</strain>
    </source>
</reference>
<evidence type="ECO:0000256" key="7">
    <source>
        <dbReference type="ARBA" id="ARBA00050849"/>
    </source>
</evidence>
<evidence type="ECO:0000256" key="6">
    <source>
        <dbReference type="ARBA" id="ARBA00050189"/>
    </source>
</evidence>
<dbReference type="Pfam" id="PF00583">
    <property type="entry name" value="Acetyltransf_1"/>
    <property type="match status" value="1"/>
</dbReference>
<evidence type="ECO:0000256" key="11">
    <source>
        <dbReference type="ARBA" id="ARBA00052178"/>
    </source>
</evidence>
<dbReference type="EMBL" id="JAPXFL010000011">
    <property type="protein sequence ID" value="KAK9499946.1"/>
    <property type="molecule type" value="Genomic_DNA"/>
</dbReference>
<gene>
    <name evidence="15" type="ORF">O3M35_002880</name>
</gene>
<proteinExistence type="inferred from homology"/>
<comment type="catalytic activity">
    <reaction evidence="6">
        <text>dopamine + (9Z)-octadecenoyl-CoA = N-(9Z-octadecanoyl)-dopamine + CoA + H(+)</text>
        <dbReference type="Rhea" id="RHEA:51380"/>
        <dbReference type="ChEBI" id="CHEBI:15378"/>
        <dbReference type="ChEBI" id="CHEBI:31883"/>
        <dbReference type="ChEBI" id="CHEBI:57287"/>
        <dbReference type="ChEBI" id="CHEBI:57387"/>
        <dbReference type="ChEBI" id="CHEBI:59905"/>
    </reaction>
    <physiologicalReaction direction="left-to-right" evidence="6">
        <dbReference type="Rhea" id="RHEA:51381"/>
    </physiologicalReaction>
</comment>
<protein>
    <recommendedName>
        <fullName evidence="5">aralkylamine N-acetyltransferase</fullName>
        <ecNumber evidence="5">2.3.1.87</ecNumber>
    </recommendedName>
</protein>
<evidence type="ECO:0000259" key="14">
    <source>
        <dbReference type="PROSITE" id="PS51186"/>
    </source>
</evidence>
<comment type="catalytic activity">
    <reaction evidence="7">
        <text>serotonin + octadecanoyl-CoA = N-octadecanoyl-serotonin + CoA + H(+)</text>
        <dbReference type="Rhea" id="RHEA:51400"/>
        <dbReference type="ChEBI" id="CHEBI:15378"/>
        <dbReference type="ChEBI" id="CHEBI:57287"/>
        <dbReference type="ChEBI" id="CHEBI:57394"/>
        <dbReference type="ChEBI" id="CHEBI:134065"/>
        <dbReference type="ChEBI" id="CHEBI:350546"/>
    </reaction>
    <physiologicalReaction direction="left-to-right" evidence="7">
        <dbReference type="Rhea" id="RHEA:51401"/>
    </physiologicalReaction>
</comment>
<dbReference type="AlphaFoldDB" id="A0AAW1CNG8"/>
<accession>A0AAW1CNG8</accession>
<evidence type="ECO:0000313" key="15">
    <source>
        <dbReference type="EMBL" id="KAK9499946.1"/>
    </source>
</evidence>
<comment type="catalytic activity">
    <reaction evidence="10">
        <text>serotonin + (9Z)-octadecenoyl-CoA = N-(9Z-octadecenoyl)-serotonin + CoA + H(+)</text>
        <dbReference type="Rhea" id="RHEA:51392"/>
        <dbReference type="ChEBI" id="CHEBI:15378"/>
        <dbReference type="ChEBI" id="CHEBI:57287"/>
        <dbReference type="ChEBI" id="CHEBI:57387"/>
        <dbReference type="ChEBI" id="CHEBI:134064"/>
        <dbReference type="ChEBI" id="CHEBI:350546"/>
    </reaction>
    <physiologicalReaction direction="left-to-right" evidence="10">
        <dbReference type="Rhea" id="RHEA:51393"/>
    </physiologicalReaction>
</comment>
<evidence type="ECO:0000256" key="4">
    <source>
        <dbReference type="ARBA" id="ARBA00038182"/>
    </source>
</evidence>
<dbReference type="PANTHER" id="PTHR20905">
    <property type="entry name" value="N-ACETYLTRANSFERASE-RELATED"/>
    <property type="match status" value="1"/>
</dbReference>
<dbReference type="EC" id="2.3.1.87" evidence="5"/>
<organism evidence="15 16">
    <name type="scientific">Rhynocoris fuscipes</name>
    <dbReference type="NCBI Taxonomy" id="488301"/>
    <lineage>
        <taxon>Eukaryota</taxon>
        <taxon>Metazoa</taxon>
        <taxon>Ecdysozoa</taxon>
        <taxon>Arthropoda</taxon>
        <taxon>Hexapoda</taxon>
        <taxon>Insecta</taxon>
        <taxon>Pterygota</taxon>
        <taxon>Neoptera</taxon>
        <taxon>Paraneoptera</taxon>
        <taxon>Hemiptera</taxon>
        <taxon>Heteroptera</taxon>
        <taxon>Panheteroptera</taxon>
        <taxon>Cimicomorpha</taxon>
        <taxon>Reduviidae</taxon>
        <taxon>Harpactorinae</taxon>
        <taxon>Harpactorini</taxon>
        <taxon>Rhynocoris</taxon>
    </lineage>
</organism>
<comment type="catalytic activity">
    <reaction evidence="12">
        <text>dopamine + hexadecanoyl-CoA = N-hexadecanoyl-dopamine + CoA + H(+)</text>
        <dbReference type="Rhea" id="RHEA:51376"/>
        <dbReference type="ChEBI" id="CHEBI:15378"/>
        <dbReference type="ChEBI" id="CHEBI:57287"/>
        <dbReference type="ChEBI" id="CHEBI:57379"/>
        <dbReference type="ChEBI" id="CHEBI:59905"/>
        <dbReference type="ChEBI" id="CHEBI:134058"/>
    </reaction>
    <physiologicalReaction direction="left-to-right" evidence="12">
        <dbReference type="Rhea" id="RHEA:51377"/>
    </physiologicalReaction>
</comment>
<dbReference type="GO" id="GO:0004059">
    <property type="term" value="F:aralkylamine N-acetyltransferase activity"/>
    <property type="evidence" value="ECO:0007669"/>
    <property type="project" value="UniProtKB-EC"/>
</dbReference>
<evidence type="ECO:0000256" key="9">
    <source>
        <dbReference type="ARBA" id="ARBA00051711"/>
    </source>
</evidence>
<comment type="similarity">
    <text evidence="4">Belongs to the acetyltransferase family. AANAT subfamily.</text>
</comment>
<comment type="pathway">
    <text evidence="3">Aromatic compound metabolism; melatonin biosynthesis; melatonin from serotonin: step 1/2.</text>
</comment>
<dbReference type="FunFam" id="3.40.630.30:FF:000046">
    <property type="entry name" value="Dopamine N-acetyltransferase"/>
    <property type="match status" value="1"/>
</dbReference>
<evidence type="ECO:0000256" key="13">
    <source>
        <dbReference type="ARBA" id="ARBA00052491"/>
    </source>
</evidence>
<dbReference type="InterPro" id="IPR016181">
    <property type="entry name" value="Acyl_CoA_acyltransferase"/>
</dbReference>
<evidence type="ECO:0000256" key="12">
    <source>
        <dbReference type="ARBA" id="ARBA00052335"/>
    </source>
</evidence>
<keyword evidence="2" id="KW-0012">Acyltransferase</keyword>
<dbReference type="PANTHER" id="PTHR20905:SF1">
    <property type="entry name" value="AT07410P-RELATED"/>
    <property type="match status" value="1"/>
</dbReference>
<keyword evidence="16" id="KW-1185">Reference proteome</keyword>
<dbReference type="Gene3D" id="3.40.630.30">
    <property type="match status" value="1"/>
</dbReference>
<comment type="catalytic activity">
    <reaction evidence="8">
        <text>serotonin + (5Z,8Z,11Z,14Z)-eicosatetraenoyl-CoA = N-[(5Z,8Z,11Z,14Z)-eicosatetraenoyl]-serotonin + CoA + H(+)</text>
        <dbReference type="Rhea" id="RHEA:51396"/>
        <dbReference type="ChEBI" id="CHEBI:15378"/>
        <dbReference type="ChEBI" id="CHEBI:57287"/>
        <dbReference type="ChEBI" id="CHEBI:57368"/>
        <dbReference type="ChEBI" id="CHEBI:132255"/>
        <dbReference type="ChEBI" id="CHEBI:350546"/>
    </reaction>
    <physiologicalReaction direction="left-to-right" evidence="8">
        <dbReference type="Rhea" id="RHEA:51397"/>
    </physiologicalReaction>
</comment>
<evidence type="ECO:0000256" key="5">
    <source>
        <dbReference type="ARBA" id="ARBA00039114"/>
    </source>
</evidence>
<comment type="caution">
    <text evidence="15">The sequence shown here is derived from an EMBL/GenBank/DDBJ whole genome shotgun (WGS) entry which is preliminary data.</text>
</comment>
<comment type="catalytic activity">
    <reaction evidence="9">
        <text>dopamine + acetyl-CoA = N-acetyldopamine + CoA + H(+)</text>
        <dbReference type="Rhea" id="RHEA:51388"/>
        <dbReference type="ChEBI" id="CHEBI:15378"/>
        <dbReference type="ChEBI" id="CHEBI:57287"/>
        <dbReference type="ChEBI" id="CHEBI:57288"/>
        <dbReference type="ChEBI" id="CHEBI:59905"/>
        <dbReference type="ChEBI" id="CHEBI:125678"/>
    </reaction>
    <physiologicalReaction direction="left-to-right" evidence="9">
        <dbReference type="Rhea" id="RHEA:51389"/>
    </physiologicalReaction>
</comment>
<dbReference type="InterPro" id="IPR000182">
    <property type="entry name" value="GNAT_dom"/>
</dbReference>
<comment type="catalytic activity">
    <reaction evidence="11">
        <text>serotonin + hexadecanoyl-CoA = N-hexadecanoyl-serotonin + CoA + H(+)</text>
        <dbReference type="Rhea" id="RHEA:51384"/>
        <dbReference type="ChEBI" id="CHEBI:15378"/>
        <dbReference type="ChEBI" id="CHEBI:57287"/>
        <dbReference type="ChEBI" id="CHEBI:57379"/>
        <dbReference type="ChEBI" id="CHEBI:134059"/>
        <dbReference type="ChEBI" id="CHEBI:350546"/>
    </reaction>
    <physiologicalReaction direction="left-to-right" evidence="11">
        <dbReference type="Rhea" id="RHEA:51385"/>
    </physiologicalReaction>
</comment>
<dbReference type="PROSITE" id="PS51186">
    <property type="entry name" value="GNAT"/>
    <property type="match status" value="1"/>
</dbReference>
<feature type="domain" description="N-acetyltransferase" evidence="14">
    <location>
        <begin position="14"/>
        <end position="190"/>
    </location>
</feature>
<sequence>MLRHTYELLNLGVVSIKKLEEKDADNVHKFLARTFYKDEPLHGGHPPPPIEDYWVLKALPQGYSLKVTDADGNIVGVSINMDYDKLPAPPKPDTEELQKVDELMELVFGKIDDIQDLLDIHILAVDPLWRKRGLAGYLCDHTERIAKENGFKAVSILSTSIFSAKIAESRGYRCRYKIRYDRYLDADGKPIFNVPPPHTAVAIYVKILDDSYYCGSP</sequence>
<keyword evidence="1" id="KW-0808">Transferase</keyword>
<evidence type="ECO:0000256" key="8">
    <source>
        <dbReference type="ARBA" id="ARBA00051284"/>
    </source>
</evidence>
<dbReference type="Proteomes" id="UP001461498">
    <property type="component" value="Unassembled WGS sequence"/>
</dbReference>
<evidence type="ECO:0000313" key="16">
    <source>
        <dbReference type="Proteomes" id="UP001461498"/>
    </source>
</evidence>
<dbReference type="SUPFAM" id="SSF55729">
    <property type="entry name" value="Acyl-CoA N-acyltransferases (Nat)"/>
    <property type="match status" value="1"/>
</dbReference>
<dbReference type="CDD" id="cd04301">
    <property type="entry name" value="NAT_SF"/>
    <property type="match status" value="1"/>
</dbReference>
<evidence type="ECO:0000256" key="3">
    <source>
        <dbReference type="ARBA" id="ARBA00037926"/>
    </source>
</evidence>
<evidence type="ECO:0000256" key="2">
    <source>
        <dbReference type="ARBA" id="ARBA00023315"/>
    </source>
</evidence>
<comment type="catalytic activity">
    <reaction evidence="13">
        <text>serotonin + acetyl-CoA = N-acetylserotonin + CoA + H(+)</text>
        <dbReference type="Rhea" id="RHEA:25217"/>
        <dbReference type="ChEBI" id="CHEBI:15378"/>
        <dbReference type="ChEBI" id="CHEBI:17697"/>
        <dbReference type="ChEBI" id="CHEBI:57287"/>
        <dbReference type="ChEBI" id="CHEBI:57288"/>
        <dbReference type="ChEBI" id="CHEBI:350546"/>
        <dbReference type="EC" id="2.3.1.87"/>
    </reaction>
    <physiologicalReaction direction="left-to-right" evidence="13">
        <dbReference type="Rhea" id="RHEA:25218"/>
    </physiologicalReaction>
</comment>
<name>A0AAW1CNG8_9HEMI</name>